<evidence type="ECO:0000259" key="1">
    <source>
        <dbReference type="Pfam" id="PF05699"/>
    </source>
</evidence>
<dbReference type="EMBL" id="JAIWYP010000001">
    <property type="protein sequence ID" value="KAH3883389.1"/>
    <property type="molecule type" value="Genomic_DNA"/>
</dbReference>
<dbReference type="GO" id="GO:0046983">
    <property type="term" value="F:protein dimerization activity"/>
    <property type="evidence" value="ECO:0007669"/>
    <property type="project" value="InterPro"/>
</dbReference>
<feature type="domain" description="HAT C-terminal dimerisation" evidence="1">
    <location>
        <begin position="5"/>
        <end position="57"/>
    </location>
</feature>
<evidence type="ECO:0000313" key="2">
    <source>
        <dbReference type="EMBL" id="KAH3883364.1"/>
    </source>
</evidence>
<gene>
    <name evidence="2" type="ORF">DPMN_007319</name>
    <name evidence="3" type="ORF">DPMN_007344</name>
</gene>
<reference evidence="3" key="2">
    <citation type="submission" date="2020-11" db="EMBL/GenBank/DDBJ databases">
        <authorList>
            <person name="McCartney M.A."/>
            <person name="Auch B."/>
            <person name="Kono T."/>
            <person name="Mallez S."/>
            <person name="Becker A."/>
            <person name="Gohl D.M."/>
            <person name="Silverstein K.A.T."/>
            <person name="Koren S."/>
            <person name="Bechman K.B."/>
            <person name="Herman A."/>
            <person name="Abrahante J.E."/>
            <person name="Garbe J."/>
        </authorList>
    </citation>
    <scope>NUCLEOTIDE SEQUENCE</scope>
    <source>
        <strain evidence="3">Duluth1</strain>
        <tissue evidence="3">Whole animal</tissue>
    </source>
</reference>
<protein>
    <recommendedName>
        <fullName evidence="1">HAT C-terminal dimerisation domain-containing protein</fullName>
    </recommendedName>
</protein>
<dbReference type="PANTHER" id="PTHR46880:SF5">
    <property type="entry name" value="DUF4371 DOMAIN-CONTAINING PROTEIN"/>
    <property type="match status" value="1"/>
</dbReference>
<dbReference type="EMBL" id="JAIWYP010000001">
    <property type="protein sequence ID" value="KAH3883364.1"/>
    <property type="molecule type" value="Genomic_DNA"/>
</dbReference>
<comment type="caution">
    <text evidence="3">The sequence shown here is derived from an EMBL/GenBank/DDBJ whole genome shotgun (WGS) entry which is preliminary data.</text>
</comment>
<dbReference type="AlphaFoldDB" id="A0A9D4MX75"/>
<dbReference type="Pfam" id="PF05699">
    <property type="entry name" value="Dimer_Tnp_hAT"/>
    <property type="match status" value="1"/>
</dbReference>
<keyword evidence="4" id="KW-1185">Reference proteome</keyword>
<evidence type="ECO:0000313" key="4">
    <source>
        <dbReference type="Proteomes" id="UP000828390"/>
    </source>
</evidence>
<accession>A0A9D4MX75</accession>
<dbReference type="InterPro" id="IPR008906">
    <property type="entry name" value="HATC_C_dom"/>
</dbReference>
<proteinExistence type="predicted"/>
<dbReference type="SUPFAM" id="SSF53098">
    <property type="entry name" value="Ribonuclease H-like"/>
    <property type="match status" value="1"/>
</dbReference>
<dbReference type="PANTHER" id="PTHR46880">
    <property type="entry name" value="RAS-ASSOCIATING DOMAIN-CONTAINING PROTEIN"/>
    <property type="match status" value="1"/>
</dbReference>
<organism evidence="3 4">
    <name type="scientific">Dreissena polymorpha</name>
    <name type="common">Zebra mussel</name>
    <name type="synonym">Mytilus polymorpha</name>
    <dbReference type="NCBI Taxonomy" id="45954"/>
    <lineage>
        <taxon>Eukaryota</taxon>
        <taxon>Metazoa</taxon>
        <taxon>Spiralia</taxon>
        <taxon>Lophotrochozoa</taxon>
        <taxon>Mollusca</taxon>
        <taxon>Bivalvia</taxon>
        <taxon>Autobranchia</taxon>
        <taxon>Heteroconchia</taxon>
        <taxon>Euheterodonta</taxon>
        <taxon>Imparidentia</taxon>
        <taxon>Neoheterodontei</taxon>
        <taxon>Myida</taxon>
        <taxon>Dreissenoidea</taxon>
        <taxon>Dreissenidae</taxon>
        <taxon>Dreissena</taxon>
    </lineage>
</organism>
<name>A0A9D4MX75_DREPO</name>
<reference evidence="3" key="1">
    <citation type="journal article" date="2019" name="bioRxiv">
        <title>The Genome of the Zebra Mussel, Dreissena polymorpha: A Resource for Invasive Species Research.</title>
        <authorList>
            <person name="McCartney M.A."/>
            <person name="Auch B."/>
            <person name="Kono T."/>
            <person name="Mallez S."/>
            <person name="Zhang Y."/>
            <person name="Obille A."/>
            <person name="Becker A."/>
            <person name="Abrahante J.E."/>
            <person name="Garbe J."/>
            <person name="Badalamenti J.P."/>
            <person name="Herman A."/>
            <person name="Mangelson H."/>
            <person name="Liachko I."/>
            <person name="Sullivan S."/>
            <person name="Sone E.D."/>
            <person name="Koren S."/>
            <person name="Silverstein K.A.T."/>
            <person name="Beckman K.B."/>
            <person name="Gohl D.M."/>
        </authorList>
    </citation>
    <scope>NUCLEOTIDE SEQUENCE</scope>
    <source>
        <strain evidence="3">Duluth1</strain>
        <tissue evidence="3">Whole animal</tissue>
    </source>
</reference>
<dbReference type="Proteomes" id="UP000828390">
    <property type="component" value="Unassembled WGS sequence"/>
</dbReference>
<sequence>MLKSKDTTHIKNISALVKIMLTISPSTAECERGFSRMNLIKTDKRTNLHYDSLASLVRISCDGPKLKDFNPGNAIRKWFDSAKGTRHTSGHKFTGPRPKKLAAMEISDTG</sequence>
<dbReference type="InterPro" id="IPR012337">
    <property type="entry name" value="RNaseH-like_sf"/>
</dbReference>
<evidence type="ECO:0000313" key="3">
    <source>
        <dbReference type="EMBL" id="KAH3883389.1"/>
    </source>
</evidence>